<evidence type="ECO:0000256" key="1">
    <source>
        <dbReference type="ARBA" id="ARBA00005725"/>
    </source>
</evidence>
<evidence type="ECO:0000256" key="3">
    <source>
        <dbReference type="ARBA" id="ARBA00023002"/>
    </source>
</evidence>
<keyword evidence="7" id="KW-1185">Reference proteome</keyword>
<evidence type="ECO:0000259" key="5">
    <source>
        <dbReference type="Pfam" id="PF05368"/>
    </source>
</evidence>
<dbReference type="AlphaFoldDB" id="A0AAP0P710"/>
<evidence type="ECO:0000256" key="2">
    <source>
        <dbReference type="ARBA" id="ARBA00022857"/>
    </source>
</evidence>
<dbReference type="Proteomes" id="UP001417504">
    <property type="component" value="Unassembled WGS sequence"/>
</dbReference>
<dbReference type="SUPFAM" id="SSF51735">
    <property type="entry name" value="NAD(P)-binding Rossmann-fold domains"/>
    <property type="match status" value="2"/>
</dbReference>
<accession>A0AAP0P710</accession>
<organism evidence="6 7">
    <name type="scientific">Stephania japonica</name>
    <dbReference type="NCBI Taxonomy" id="461633"/>
    <lineage>
        <taxon>Eukaryota</taxon>
        <taxon>Viridiplantae</taxon>
        <taxon>Streptophyta</taxon>
        <taxon>Embryophyta</taxon>
        <taxon>Tracheophyta</taxon>
        <taxon>Spermatophyta</taxon>
        <taxon>Magnoliopsida</taxon>
        <taxon>Ranunculales</taxon>
        <taxon>Menispermaceae</taxon>
        <taxon>Menispermoideae</taxon>
        <taxon>Cissampelideae</taxon>
        <taxon>Stephania</taxon>
    </lineage>
</organism>
<protein>
    <recommendedName>
        <fullName evidence="5">NmrA-like domain-containing protein</fullName>
    </recommendedName>
</protein>
<proteinExistence type="inferred from homology"/>
<keyword evidence="2" id="KW-0521">NADP</keyword>
<dbReference type="CDD" id="cd05259">
    <property type="entry name" value="PCBER_SDR_a"/>
    <property type="match status" value="1"/>
</dbReference>
<dbReference type="Gene3D" id="3.40.50.720">
    <property type="entry name" value="NAD(P)-binding Rossmann-like Domain"/>
    <property type="match status" value="2"/>
</dbReference>
<comment type="caution">
    <text evidence="6">The sequence shown here is derived from an EMBL/GenBank/DDBJ whole genome shotgun (WGS) entry which is preliminary data.</text>
</comment>
<dbReference type="InterPro" id="IPR008030">
    <property type="entry name" value="NmrA-like"/>
</dbReference>
<evidence type="ECO:0000313" key="6">
    <source>
        <dbReference type="EMBL" id="KAK9129836.1"/>
    </source>
</evidence>
<keyword evidence="3" id="KW-0560">Oxidoreductase</keyword>
<dbReference type="InterPro" id="IPR050608">
    <property type="entry name" value="NmrA-type/Isoflavone_red_sf"/>
</dbReference>
<dbReference type="PANTHER" id="PTHR43349:SF35">
    <property type="entry name" value="PHENYLCOUMARAN BENZYLIC ETHER REDUCTASE 1"/>
    <property type="match status" value="1"/>
</dbReference>
<dbReference type="PANTHER" id="PTHR43349">
    <property type="entry name" value="PINORESINOL REDUCTASE-RELATED"/>
    <property type="match status" value="1"/>
</dbReference>
<dbReference type="Pfam" id="PF05368">
    <property type="entry name" value="NmrA"/>
    <property type="match status" value="2"/>
</dbReference>
<dbReference type="GO" id="GO:0016491">
    <property type="term" value="F:oxidoreductase activity"/>
    <property type="evidence" value="ECO:0007669"/>
    <property type="project" value="UniProtKB-KW"/>
</dbReference>
<evidence type="ECO:0000313" key="7">
    <source>
        <dbReference type="Proteomes" id="UP001417504"/>
    </source>
</evidence>
<dbReference type="Gene3D" id="3.90.25.10">
    <property type="entry name" value="UDP-galactose 4-epimerase, domain 1"/>
    <property type="match status" value="2"/>
</dbReference>
<evidence type="ECO:0000256" key="4">
    <source>
        <dbReference type="SAM" id="MobiDB-lite"/>
    </source>
</evidence>
<feature type="domain" description="NmrA-like" evidence="5">
    <location>
        <begin position="325"/>
        <end position="428"/>
    </location>
</feature>
<feature type="region of interest" description="Disordered" evidence="4">
    <location>
        <begin position="256"/>
        <end position="305"/>
    </location>
</feature>
<sequence>MAEKSKVLVIGATGYIGKFIVEASTKLDHPTFALVREGSSISLEKQKLLQSFESSGVTLLYGDVGHHKSLVKAIKQVDVVISTVGPYSLLEQINIIDAIKEAGNVKRFVPSEFGSDVDRTRAVDPAKFVFGNKSQIRRRIEAEGIPYIYVCNDFFSGCFLPSLVQVEDTKAPPRDRVVILAVFNKEEDIATYLIKAVDDPRTLNKTFYVKPPNNMYSINDLVLLWEKKIRKTLERVYLTEEQSPWEERSAAAAVKARGGGFRDSSGVASKIKERRDLPPAAGDPLRRRVEATEGGGGRGRGGELVLPSTLSMGEDELPPLTRWEEKSKILIIGGTGYIGKYIVEASVKLGHPTSILLRESTVSAKDKLIECFGNSEVAVLHGDLCNHERLLSAIKQVDMAISVVGDLSLLKDQITITAAIKETGNVKKKIGETLERIYIPEEQVLKNVEEGSFLDKKHYSMGHSIFVKEDQTHFEIKPSFGAEASEMHLEVKYTTVDEYLNQFA</sequence>
<gene>
    <name evidence="6" type="ORF">Sjap_010323</name>
</gene>
<dbReference type="InterPro" id="IPR036291">
    <property type="entry name" value="NAD(P)-bd_dom_sf"/>
</dbReference>
<reference evidence="6 7" key="1">
    <citation type="submission" date="2024-01" db="EMBL/GenBank/DDBJ databases">
        <title>Genome assemblies of Stephania.</title>
        <authorList>
            <person name="Yang L."/>
        </authorList>
    </citation>
    <scope>NUCLEOTIDE SEQUENCE [LARGE SCALE GENOMIC DNA]</scope>
    <source>
        <strain evidence="6">QJT</strain>
        <tissue evidence="6">Leaf</tissue>
    </source>
</reference>
<name>A0AAP0P710_9MAGN</name>
<dbReference type="EMBL" id="JBBNAE010000004">
    <property type="protein sequence ID" value="KAK9129836.1"/>
    <property type="molecule type" value="Genomic_DNA"/>
</dbReference>
<comment type="similarity">
    <text evidence="1">Belongs to the NmrA-type oxidoreductase family. Isoflavone reductase subfamily.</text>
</comment>
<feature type="domain" description="NmrA-like" evidence="5">
    <location>
        <begin position="3"/>
        <end position="241"/>
    </location>
</feature>
<dbReference type="InterPro" id="IPR045312">
    <property type="entry name" value="PCBER-like"/>
</dbReference>